<keyword evidence="2" id="KW-1133">Transmembrane helix</keyword>
<evidence type="ECO:0000256" key="2">
    <source>
        <dbReference type="SAM" id="Phobius"/>
    </source>
</evidence>
<dbReference type="PANTHER" id="PTHR35179:SF1">
    <property type="entry name" value="INTEGRAL MEMBRANE PROTEIN"/>
    <property type="match status" value="1"/>
</dbReference>
<feature type="transmembrane region" description="Helical" evidence="2">
    <location>
        <begin position="111"/>
        <end position="133"/>
    </location>
</feature>
<protein>
    <submittedName>
        <fullName evidence="3">Uncharacterized protein</fullName>
    </submittedName>
</protein>
<dbReference type="PANTHER" id="PTHR35179">
    <property type="entry name" value="PROTEIN CBG02620"/>
    <property type="match status" value="1"/>
</dbReference>
<sequence length="373" mass="41758">MASAGDIKLASIAFGFTLGFGFLTVWEAIKQTRRNRSPLRSPYIYMIWGEIAANIAIAIIGSIFLDGTIGPTIPTLFFILFFWVLEVQLLMQIIVNRIAIIAEHRDVIWRLKWGTAFLMTLINIAVFIIWIPSHTVPPLHPAFVGINGVWDRVSKVLILIIDAYLNWHFLRTVQKRLLEQSGLTKYAPLVSFNAKLMIVSIAMDAMLVGTMFLKNGIVYIQFHPVAYMVKLNIEMSMANLITRLARKGRSDQDYPSNSNPNHQSEGTKMQSQSHGAGWTHERGVPLSHRSQVVAGGSEDDLPGLESGIHRRMDVDITVETDPDPFRSKWDSGHPRGPKRVDDEQPLTADAGHPKAVIVIEHRKREGSTTSADS</sequence>
<feature type="region of interest" description="Disordered" evidence="1">
    <location>
        <begin position="248"/>
        <end position="282"/>
    </location>
</feature>
<feature type="transmembrane region" description="Helical" evidence="2">
    <location>
        <begin position="76"/>
        <end position="99"/>
    </location>
</feature>
<comment type="caution">
    <text evidence="3">The sequence shown here is derived from an EMBL/GenBank/DDBJ whole genome shotgun (WGS) entry which is preliminary data.</text>
</comment>
<reference evidence="3" key="1">
    <citation type="journal article" date="2021" name="Nat. Commun.">
        <title>Genetic determinants of endophytism in the Arabidopsis root mycobiome.</title>
        <authorList>
            <person name="Mesny F."/>
            <person name="Miyauchi S."/>
            <person name="Thiergart T."/>
            <person name="Pickel B."/>
            <person name="Atanasova L."/>
            <person name="Karlsson M."/>
            <person name="Huettel B."/>
            <person name="Barry K.W."/>
            <person name="Haridas S."/>
            <person name="Chen C."/>
            <person name="Bauer D."/>
            <person name="Andreopoulos W."/>
            <person name="Pangilinan J."/>
            <person name="LaButti K."/>
            <person name="Riley R."/>
            <person name="Lipzen A."/>
            <person name="Clum A."/>
            <person name="Drula E."/>
            <person name="Henrissat B."/>
            <person name="Kohler A."/>
            <person name="Grigoriev I.V."/>
            <person name="Martin F.M."/>
            <person name="Hacquard S."/>
        </authorList>
    </citation>
    <scope>NUCLEOTIDE SEQUENCE</scope>
    <source>
        <strain evidence="3">MPI-CAGE-CH-0235</strain>
    </source>
</reference>
<evidence type="ECO:0000256" key="1">
    <source>
        <dbReference type="SAM" id="MobiDB-lite"/>
    </source>
</evidence>
<feature type="transmembrane region" description="Helical" evidence="2">
    <location>
        <begin position="194"/>
        <end position="213"/>
    </location>
</feature>
<feature type="transmembrane region" description="Helical" evidence="2">
    <location>
        <begin position="12"/>
        <end position="29"/>
    </location>
</feature>
<name>A0A8K0WKT4_9HYPO</name>
<feature type="transmembrane region" description="Helical" evidence="2">
    <location>
        <begin position="153"/>
        <end position="173"/>
    </location>
</feature>
<proteinExistence type="predicted"/>
<keyword evidence="4" id="KW-1185">Reference proteome</keyword>
<evidence type="ECO:0000313" key="4">
    <source>
        <dbReference type="Proteomes" id="UP000813444"/>
    </source>
</evidence>
<gene>
    <name evidence="3" type="ORF">B0I35DRAFT_454174</name>
</gene>
<dbReference type="Proteomes" id="UP000813444">
    <property type="component" value="Unassembled WGS sequence"/>
</dbReference>
<dbReference type="EMBL" id="JAGPNK010000017">
    <property type="protein sequence ID" value="KAH7305944.1"/>
    <property type="molecule type" value="Genomic_DNA"/>
</dbReference>
<keyword evidence="2" id="KW-0812">Transmembrane</keyword>
<feature type="compositionally biased region" description="Polar residues" evidence="1">
    <location>
        <begin position="253"/>
        <end position="274"/>
    </location>
</feature>
<accession>A0A8K0WKT4</accession>
<feature type="transmembrane region" description="Helical" evidence="2">
    <location>
        <begin position="41"/>
        <end position="64"/>
    </location>
</feature>
<feature type="region of interest" description="Disordered" evidence="1">
    <location>
        <begin position="319"/>
        <end position="373"/>
    </location>
</feature>
<feature type="compositionally biased region" description="Basic and acidic residues" evidence="1">
    <location>
        <begin position="323"/>
        <end position="342"/>
    </location>
</feature>
<organism evidence="3 4">
    <name type="scientific">Stachybotrys elegans</name>
    <dbReference type="NCBI Taxonomy" id="80388"/>
    <lineage>
        <taxon>Eukaryota</taxon>
        <taxon>Fungi</taxon>
        <taxon>Dikarya</taxon>
        <taxon>Ascomycota</taxon>
        <taxon>Pezizomycotina</taxon>
        <taxon>Sordariomycetes</taxon>
        <taxon>Hypocreomycetidae</taxon>
        <taxon>Hypocreales</taxon>
        <taxon>Stachybotryaceae</taxon>
        <taxon>Stachybotrys</taxon>
    </lineage>
</organism>
<keyword evidence="2" id="KW-0472">Membrane</keyword>
<evidence type="ECO:0000313" key="3">
    <source>
        <dbReference type="EMBL" id="KAH7305944.1"/>
    </source>
</evidence>
<dbReference type="OrthoDB" id="3205825at2759"/>
<dbReference type="AlphaFoldDB" id="A0A8K0WKT4"/>